<dbReference type="AlphaFoldDB" id="A0A193QKT0"/>
<evidence type="ECO:0000313" key="1">
    <source>
        <dbReference type="EMBL" id="CRL45530.1"/>
    </source>
</evidence>
<accession>A0A193QKT0</accession>
<dbReference type="BioCyc" id="SGLO343509:SGP1_RS13045-MONOMER"/>
<gene>
    <name evidence="1" type="ORF">SGGMMB4_03327</name>
</gene>
<dbReference type="EMBL" id="LN854557">
    <property type="protein sequence ID" value="CRL45530.1"/>
    <property type="molecule type" value="Genomic_DNA"/>
</dbReference>
<proteinExistence type="predicted"/>
<reference evidence="1 2" key="1">
    <citation type="submission" date="2015-05" db="EMBL/GenBank/DDBJ databases">
        <authorList>
            <person name="Goodhead I."/>
        </authorList>
    </citation>
    <scope>NUCLEOTIDE SEQUENCE [LARGE SCALE GENOMIC DNA]</scope>
    <source>
        <strain evidence="2">morsitans</strain>
    </source>
</reference>
<evidence type="ECO:0000313" key="2">
    <source>
        <dbReference type="Proteomes" id="UP000245838"/>
    </source>
</evidence>
<organism evidence="1 2">
    <name type="scientific">Sodalis glossinidius (strain morsitans)</name>
    <dbReference type="NCBI Taxonomy" id="343509"/>
    <lineage>
        <taxon>Bacteria</taxon>
        <taxon>Pseudomonadati</taxon>
        <taxon>Pseudomonadota</taxon>
        <taxon>Gammaproteobacteria</taxon>
        <taxon>Enterobacterales</taxon>
        <taxon>Bruguierivoracaceae</taxon>
        <taxon>Sodalis</taxon>
    </lineage>
</organism>
<protein>
    <submittedName>
        <fullName evidence="1">Uncharacterized protein</fullName>
    </submittedName>
</protein>
<dbReference type="Proteomes" id="UP000245838">
    <property type="component" value="Chromosome sggmmb4_Chromosome"/>
</dbReference>
<name>A0A193QKT0_SODGM</name>
<sequence length="95" mass="10743">MITLGCLHTAQSNITIFEQARERLRDDDYQLTHQVHSHLLLQAEQAGSMTPAPSRCWHRSGAGATGGGRSTYIGVMRRRHGYPVYRSRGGHRRTR</sequence>